<dbReference type="PANTHER" id="PTHR39515:SF2">
    <property type="entry name" value="HTH-TYPE TRANSCRIPTIONAL REGULATOR RV0880"/>
    <property type="match status" value="1"/>
</dbReference>
<dbReference type="InterPro" id="IPR000835">
    <property type="entry name" value="HTH_MarR-typ"/>
</dbReference>
<name>A0ABW3FW58_9PSEU</name>
<dbReference type="InterPro" id="IPR023187">
    <property type="entry name" value="Tscrpt_reg_MarR-type_CS"/>
</dbReference>
<dbReference type="InterPro" id="IPR036388">
    <property type="entry name" value="WH-like_DNA-bd_sf"/>
</dbReference>
<dbReference type="RefSeq" id="WP_263250544.1">
    <property type="nucleotide sequence ID" value="NZ_BAABLT010000011.1"/>
</dbReference>
<gene>
    <name evidence="5" type="ORF">ACFQ16_13935</name>
</gene>
<sequence>MERDDLVADAGGIADALSRLGRLSSHVGAHASRHGSDRATYILLSLLEAEGPQRAGTIAERMHSDPSTISRHVAQLVGDGLVERTTDPEDRRATLLVASERGVRHLEVMRGRRNEAIARLLRGWDPADRQALVRLLDRFVTDYEQHLPELLAVLTGPPGPVPGGEN</sequence>
<dbReference type="PANTHER" id="PTHR39515">
    <property type="entry name" value="CONSERVED PROTEIN"/>
    <property type="match status" value="1"/>
</dbReference>
<dbReference type="PROSITE" id="PS01117">
    <property type="entry name" value="HTH_MARR_1"/>
    <property type="match status" value="1"/>
</dbReference>
<dbReference type="Proteomes" id="UP001597018">
    <property type="component" value="Unassembled WGS sequence"/>
</dbReference>
<comment type="caution">
    <text evidence="5">The sequence shown here is derived from an EMBL/GenBank/DDBJ whole genome shotgun (WGS) entry which is preliminary data.</text>
</comment>
<keyword evidence="6" id="KW-1185">Reference proteome</keyword>
<protein>
    <submittedName>
        <fullName evidence="5">MarR family winged helix-turn-helix transcriptional regulator</fullName>
    </submittedName>
</protein>
<dbReference type="SUPFAM" id="SSF46785">
    <property type="entry name" value="Winged helix' DNA-binding domain"/>
    <property type="match status" value="1"/>
</dbReference>
<keyword evidence="1" id="KW-0805">Transcription regulation</keyword>
<evidence type="ECO:0000313" key="5">
    <source>
        <dbReference type="EMBL" id="MFD0920849.1"/>
    </source>
</evidence>
<evidence type="ECO:0000256" key="3">
    <source>
        <dbReference type="ARBA" id="ARBA00023163"/>
    </source>
</evidence>
<dbReference type="InterPro" id="IPR052526">
    <property type="entry name" value="HTH-type_Bedaq_tolerance"/>
</dbReference>
<organism evidence="5 6">
    <name type="scientific">Saccharopolyspora rosea</name>
    <dbReference type="NCBI Taxonomy" id="524884"/>
    <lineage>
        <taxon>Bacteria</taxon>
        <taxon>Bacillati</taxon>
        <taxon>Actinomycetota</taxon>
        <taxon>Actinomycetes</taxon>
        <taxon>Pseudonocardiales</taxon>
        <taxon>Pseudonocardiaceae</taxon>
        <taxon>Saccharopolyspora</taxon>
    </lineage>
</organism>
<dbReference type="Gene3D" id="1.10.10.10">
    <property type="entry name" value="Winged helix-like DNA-binding domain superfamily/Winged helix DNA-binding domain"/>
    <property type="match status" value="1"/>
</dbReference>
<keyword evidence="3" id="KW-0804">Transcription</keyword>
<dbReference type="Pfam" id="PF01047">
    <property type="entry name" value="MarR"/>
    <property type="match status" value="1"/>
</dbReference>
<evidence type="ECO:0000256" key="1">
    <source>
        <dbReference type="ARBA" id="ARBA00023015"/>
    </source>
</evidence>
<keyword evidence="2" id="KW-0238">DNA-binding</keyword>
<proteinExistence type="predicted"/>
<accession>A0ABW3FW58</accession>
<dbReference type="PROSITE" id="PS50995">
    <property type="entry name" value="HTH_MARR_2"/>
    <property type="match status" value="1"/>
</dbReference>
<dbReference type="EMBL" id="JBHTIW010000009">
    <property type="protein sequence ID" value="MFD0920849.1"/>
    <property type="molecule type" value="Genomic_DNA"/>
</dbReference>
<evidence type="ECO:0000256" key="2">
    <source>
        <dbReference type="ARBA" id="ARBA00023125"/>
    </source>
</evidence>
<evidence type="ECO:0000259" key="4">
    <source>
        <dbReference type="PROSITE" id="PS50995"/>
    </source>
</evidence>
<dbReference type="SMART" id="SM00347">
    <property type="entry name" value="HTH_MARR"/>
    <property type="match status" value="1"/>
</dbReference>
<dbReference type="InterPro" id="IPR036390">
    <property type="entry name" value="WH_DNA-bd_sf"/>
</dbReference>
<reference evidence="6" key="1">
    <citation type="journal article" date="2019" name="Int. J. Syst. Evol. Microbiol.">
        <title>The Global Catalogue of Microorganisms (GCM) 10K type strain sequencing project: providing services to taxonomists for standard genome sequencing and annotation.</title>
        <authorList>
            <consortium name="The Broad Institute Genomics Platform"/>
            <consortium name="The Broad Institute Genome Sequencing Center for Infectious Disease"/>
            <person name="Wu L."/>
            <person name="Ma J."/>
        </authorList>
    </citation>
    <scope>NUCLEOTIDE SEQUENCE [LARGE SCALE GENOMIC DNA]</scope>
    <source>
        <strain evidence="6">CCUG 56401</strain>
    </source>
</reference>
<evidence type="ECO:0000313" key="6">
    <source>
        <dbReference type="Proteomes" id="UP001597018"/>
    </source>
</evidence>
<feature type="domain" description="HTH marR-type" evidence="4">
    <location>
        <begin position="3"/>
        <end position="141"/>
    </location>
</feature>